<gene>
    <name evidence="1" type="ORF">AL0462_1483</name>
</gene>
<protein>
    <submittedName>
        <fullName evidence="1">Uncharacterized protein</fullName>
    </submittedName>
</protein>
<organism evidence="1 2">
    <name type="scientific">Bifidobacterium adolescentis</name>
    <dbReference type="NCBI Taxonomy" id="1680"/>
    <lineage>
        <taxon>Bacteria</taxon>
        <taxon>Bacillati</taxon>
        <taxon>Actinomycetota</taxon>
        <taxon>Actinomycetes</taxon>
        <taxon>Bifidobacteriales</taxon>
        <taxon>Bifidobacteriaceae</taxon>
        <taxon>Bifidobacterium</taxon>
    </lineage>
</organism>
<dbReference type="EMBL" id="LNKH01000009">
    <property type="protein sequence ID" value="OSG96456.1"/>
    <property type="molecule type" value="Genomic_DNA"/>
</dbReference>
<evidence type="ECO:0000313" key="2">
    <source>
        <dbReference type="Proteomes" id="UP000193905"/>
    </source>
</evidence>
<dbReference type="Proteomes" id="UP000193905">
    <property type="component" value="Unassembled WGS sequence"/>
</dbReference>
<comment type="caution">
    <text evidence="1">The sequence shown here is derived from an EMBL/GenBank/DDBJ whole genome shotgun (WGS) entry which is preliminary data.</text>
</comment>
<sequence>MKIVSETIIFLMKMFANMAGSVIVATTLTCCVLGIFFAKPEKSNKLLSVCWGCKSLPFAQIGVGGCLRFALAEYSDYDGIGFEQYCYHKVACVGGEKQKVKRVCRLRTPIEIYRSEYTDKDSEYTDKDSEYTDKDSEYTDKDNELLVGHEMGRIWQLRIMLFHSRETIRTICCVMM</sequence>
<proteinExistence type="predicted"/>
<dbReference type="RefSeq" id="WP_085381112.1">
    <property type="nucleotide sequence ID" value="NZ_LNKH01000009.1"/>
</dbReference>
<accession>A0A1X2ZQ25</accession>
<dbReference type="AlphaFoldDB" id="A0A1X2ZQ25"/>
<evidence type="ECO:0000313" key="1">
    <source>
        <dbReference type="EMBL" id="OSG96456.1"/>
    </source>
</evidence>
<reference evidence="1 2" key="1">
    <citation type="journal article" date="2016" name="Sci. Rep.">
        <title>Evaluation of genetic diversity among strains of the human gut commensal Bifidobacterium adolescentis.</title>
        <authorList>
            <person name="Duranti S."/>
            <person name="Milani C."/>
            <person name="Lugli G.A."/>
            <person name="Mancabelli L."/>
            <person name="Turroni F."/>
            <person name="Ferrario C."/>
            <person name="Mangifesta M."/>
            <person name="Viappiani A."/>
            <person name="Sanchez B."/>
            <person name="Margolles A."/>
            <person name="van Sinderen D."/>
            <person name="Ventura M."/>
        </authorList>
    </citation>
    <scope>NUCLEOTIDE SEQUENCE [LARGE SCALE GENOMIC DNA]</scope>
    <source>
        <strain evidence="1 2">AL46-2</strain>
    </source>
</reference>
<name>A0A1X2ZQ25_BIFAD</name>